<dbReference type="RefSeq" id="WP_066970377.1">
    <property type="nucleotide sequence ID" value="NZ_LWMT01000011.1"/>
</dbReference>
<dbReference type="PANTHER" id="PTHR34825:SF1">
    <property type="entry name" value="AAA-ATPASE-LIKE DOMAIN-CONTAINING PROTEIN"/>
    <property type="match status" value="1"/>
</dbReference>
<dbReference type="Pfam" id="PF08011">
    <property type="entry name" value="PDDEXK_9"/>
    <property type="match status" value="1"/>
</dbReference>
<accession>A0A166FD59</accession>
<dbReference type="PATRIC" id="fig|55758.3.peg.103"/>
<dbReference type="AlphaFoldDB" id="A0A166FD59"/>
<evidence type="ECO:0000259" key="1">
    <source>
        <dbReference type="Pfam" id="PF09820"/>
    </source>
</evidence>
<dbReference type="Gene3D" id="3.40.50.300">
    <property type="entry name" value="P-loop containing nucleotide triphosphate hydrolases"/>
    <property type="match status" value="1"/>
</dbReference>
<dbReference type="Proteomes" id="UP000077066">
    <property type="component" value="Unassembled WGS sequence"/>
</dbReference>
<evidence type="ECO:0000313" key="2">
    <source>
        <dbReference type="EMBL" id="KZX17555.1"/>
    </source>
</evidence>
<dbReference type="InterPro" id="IPR018631">
    <property type="entry name" value="AAA-ATPase-like_dom"/>
</dbReference>
<protein>
    <submittedName>
        <fullName evidence="2">Putative AAA-ATPase</fullName>
    </submittedName>
</protein>
<dbReference type="Pfam" id="PF09820">
    <property type="entry name" value="AAA-ATPase_like"/>
    <property type="match status" value="1"/>
</dbReference>
<name>A0A166FD59_9EURY</name>
<sequence>MNNIKGDLSTDISDFKKLINRDKIYVDKTDIIKRMMDLRGTYHFLARPRRFGKSLLISTLNELFKGNKELFKGLYIYDNWDWNDIYPVIHLDFSEVDSENHELFEETLNFTLDRIAKNFSTKLDAKHPNIKIKELIEELYIKYNKEVVVLIDEYDKPILDILEDKTSAISVQKKLKKFFGALKSADSYLRFVFITGISKFSKGSIFSDFNNLTDLTLNKDYSTICGYTDDELEKYFKKFIDNYSSQENISYEETLSVIKQFYDGYSWDGKNFLYNPYSLVHFFNENQFKNFWFESGTPNFLVKIFKENLNIDNVYEPIISSEADFNVFDIENLRQIPLLFQSGYLTINKIETINYRQHYTLRIPNTEVEESITKNIFDNFYNEVEYTFKLKRKEILNQLKDGNCQLLSKYLKKEIMSIHYLLKMRNWKYYQTVILFAMKALNLNTRSEVGMFSGRMDIVIEEEDNYYSFHDGKGHIIIMEVKYTQKENKDLETLANKALKQIKEKEYYGRYEYEKLVLIGIAIKEIKLSVGSKIDLKCAIEKI</sequence>
<gene>
    <name evidence="2" type="ORF">MBFIL_00920</name>
</gene>
<evidence type="ECO:0000313" key="3">
    <source>
        <dbReference type="Proteomes" id="UP000077066"/>
    </source>
</evidence>
<dbReference type="InterPro" id="IPR027417">
    <property type="entry name" value="P-loop_NTPase"/>
</dbReference>
<dbReference type="SUPFAM" id="SSF52540">
    <property type="entry name" value="P-loop containing nucleoside triphosphate hydrolases"/>
    <property type="match status" value="1"/>
</dbReference>
<dbReference type="EMBL" id="LWMT01000011">
    <property type="protein sequence ID" value="KZX17555.1"/>
    <property type="molecule type" value="Genomic_DNA"/>
</dbReference>
<feature type="domain" description="AAA-ATPase-like" evidence="1">
    <location>
        <begin position="12"/>
        <end position="206"/>
    </location>
</feature>
<organism evidence="2 3">
    <name type="scientific">Methanobrevibacter filiformis</name>
    <dbReference type="NCBI Taxonomy" id="55758"/>
    <lineage>
        <taxon>Archaea</taxon>
        <taxon>Methanobacteriati</taxon>
        <taxon>Methanobacteriota</taxon>
        <taxon>Methanomada group</taxon>
        <taxon>Methanobacteria</taxon>
        <taxon>Methanobacteriales</taxon>
        <taxon>Methanobacteriaceae</taxon>
        <taxon>Methanobrevibacter</taxon>
    </lineage>
</organism>
<dbReference type="PANTHER" id="PTHR34825">
    <property type="entry name" value="CONSERVED PROTEIN, WITH A WEAK D-GALACTARATE DEHYDRATASE/ALTRONATE HYDROLASE DOMAIN"/>
    <property type="match status" value="1"/>
</dbReference>
<comment type="caution">
    <text evidence="2">The sequence shown here is derived from an EMBL/GenBank/DDBJ whole genome shotgun (WGS) entry which is preliminary data.</text>
</comment>
<reference evidence="2 3" key="1">
    <citation type="submission" date="2016-04" db="EMBL/GenBank/DDBJ databases">
        <title>Genome sequence of Methanobrevibacter filiformis DSM 11501.</title>
        <authorList>
            <person name="Poehlein A."/>
            <person name="Seedorf H."/>
            <person name="Daniel R."/>
        </authorList>
    </citation>
    <scope>NUCLEOTIDE SEQUENCE [LARGE SCALE GENOMIC DNA]</scope>
    <source>
        <strain evidence="2 3">DSM 11501</strain>
    </source>
</reference>
<dbReference type="InterPro" id="IPR012547">
    <property type="entry name" value="PDDEXK_9"/>
</dbReference>
<keyword evidence="3" id="KW-1185">Reference proteome</keyword>
<proteinExistence type="predicted"/>